<reference evidence="2" key="1">
    <citation type="submission" date="2023-03" db="EMBL/GenBank/DDBJ databases">
        <title>Andean soil-derived lignocellulolytic bacterial consortium as a source of novel taxa and putative plastic-active enzymes.</title>
        <authorList>
            <person name="Diaz-Garcia L."/>
            <person name="Chuvochina M."/>
            <person name="Feuerriegel G."/>
            <person name="Bunk B."/>
            <person name="Sproer C."/>
            <person name="Streit W.R."/>
            <person name="Rodriguez L.M."/>
            <person name="Overmann J."/>
            <person name="Jimenez D.J."/>
        </authorList>
    </citation>
    <scope>NUCLEOTIDE SEQUENCE</scope>
    <source>
        <strain evidence="2">MAG 7</strain>
    </source>
</reference>
<gene>
    <name evidence="2" type="ORF">P0Y53_21600</name>
</gene>
<proteinExistence type="predicted"/>
<keyword evidence="1" id="KW-0472">Membrane</keyword>
<dbReference type="Proteomes" id="UP001220610">
    <property type="component" value="Chromosome"/>
</dbReference>
<name>A0AAJ5WRB2_9BACT</name>
<feature type="transmembrane region" description="Helical" evidence="1">
    <location>
        <begin position="63"/>
        <end position="81"/>
    </location>
</feature>
<feature type="transmembrane region" description="Helical" evidence="1">
    <location>
        <begin position="26"/>
        <end position="51"/>
    </location>
</feature>
<dbReference type="EMBL" id="CP119311">
    <property type="protein sequence ID" value="WEK35093.1"/>
    <property type="molecule type" value="Genomic_DNA"/>
</dbReference>
<accession>A0AAJ5WRB2</accession>
<protein>
    <submittedName>
        <fullName evidence="2">Uncharacterized protein</fullName>
    </submittedName>
</protein>
<evidence type="ECO:0000313" key="2">
    <source>
        <dbReference type="EMBL" id="WEK35093.1"/>
    </source>
</evidence>
<dbReference type="AlphaFoldDB" id="A0AAJ5WRB2"/>
<keyword evidence="1" id="KW-1133">Transmembrane helix</keyword>
<evidence type="ECO:0000313" key="3">
    <source>
        <dbReference type="Proteomes" id="UP001220610"/>
    </source>
</evidence>
<keyword evidence="1" id="KW-0812">Transmembrane</keyword>
<evidence type="ECO:0000256" key="1">
    <source>
        <dbReference type="SAM" id="Phobius"/>
    </source>
</evidence>
<sequence length="111" mass="13433">MTENEQQFLQYWEASREREGRWQYQLMSGIPIGLLFSLPILFIMFTSRLWYKRADMVANTTSPWLFVVAVIIIAVFVAVFYKRFQWERKEQFYKELKAKARREQDQGPVQL</sequence>
<organism evidence="2 3">
    <name type="scientific">Candidatus Pseudobacter hemicellulosilyticus</name>
    <dbReference type="NCBI Taxonomy" id="3121375"/>
    <lineage>
        <taxon>Bacteria</taxon>
        <taxon>Pseudomonadati</taxon>
        <taxon>Bacteroidota</taxon>
        <taxon>Chitinophagia</taxon>
        <taxon>Chitinophagales</taxon>
        <taxon>Chitinophagaceae</taxon>
        <taxon>Pseudobacter</taxon>
    </lineage>
</organism>